<dbReference type="RefSeq" id="WP_170115959.1">
    <property type="nucleotide sequence ID" value="NZ_JBHEEX010000016.1"/>
</dbReference>
<feature type="chain" id="PRO_5015418966" evidence="2">
    <location>
        <begin position="19"/>
        <end position="201"/>
    </location>
</feature>
<feature type="signal peptide" evidence="2">
    <location>
        <begin position="1"/>
        <end position="18"/>
    </location>
</feature>
<organism evidence="4 5">
    <name type="scientific">Mycoplana dimorpha</name>
    <dbReference type="NCBI Taxonomy" id="28320"/>
    <lineage>
        <taxon>Bacteria</taxon>
        <taxon>Pseudomonadati</taxon>
        <taxon>Pseudomonadota</taxon>
        <taxon>Alphaproteobacteria</taxon>
        <taxon>Hyphomicrobiales</taxon>
        <taxon>Rhizobiaceae</taxon>
        <taxon>Mycoplana</taxon>
    </lineage>
</organism>
<dbReference type="PROSITE" id="PS50830">
    <property type="entry name" value="TNASE_3"/>
    <property type="match status" value="1"/>
</dbReference>
<comment type="caution">
    <text evidence="4">The sequence shown here is derived from an EMBL/GenBank/DDBJ whole genome shotgun (WGS) entry which is preliminary data.</text>
</comment>
<evidence type="ECO:0000256" key="2">
    <source>
        <dbReference type="SAM" id="SignalP"/>
    </source>
</evidence>
<dbReference type="SMART" id="SM00318">
    <property type="entry name" value="SNc"/>
    <property type="match status" value="1"/>
</dbReference>
<reference evidence="4 5" key="1">
    <citation type="submission" date="2018-04" db="EMBL/GenBank/DDBJ databases">
        <title>Genomic Encyclopedia of Type Strains, Phase IV (KMG-IV): sequencing the most valuable type-strain genomes for metagenomic binning, comparative biology and taxonomic classification.</title>
        <authorList>
            <person name="Goeker M."/>
        </authorList>
    </citation>
    <scope>NUCLEOTIDE SEQUENCE [LARGE SCALE GENOMIC DNA]</scope>
    <source>
        <strain evidence="4 5">DSM 7138</strain>
    </source>
</reference>
<feature type="region of interest" description="Disordered" evidence="1">
    <location>
        <begin position="182"/>
        <end position="201"/>
    </location>
</feature>
<evidence type="ECO:0000259" key="3">
    <source>
        <dbReference type="PROSITE" id="PS50830"/>
    </source>
</evidence>
<dbReference type="EMBL" id="PZZZ01000010">
    <property type="protein sequence ID" value="PTM90144.1"/>
    <property type="molecule type" value="Genomic_DNA"/>
</dbReference>
<evidence type="ECO:0000256" key="1">
    <source>
        <dbReference type="SAM" id="MobiDB-lite"/>
    </source>
</evidence>
<feature type="domain" description="TNase-like" evidence="3">
    <location>
        <begin position="22"/>
        <end position="162"/>
    </location>
</feature>
<dbReference type="Proteomes" id="UP000241247">
    <property type="component" value="Unassembled WGS sequence"/>
</dbReference>
<dbReference type="Gene3D" id="2.40.50.90">
    <property type="match status" value="1"/>
</dbReference>
<sequence>MKHLIIASIALMASPAFAGISLVDGDTIKIDGQTIRIVEIDTPETFQPRCEQELIKGLAAKERLRALLQSGPVTFKPTGTDRYKRTLAKVYAGKVNVGKALIAEGHALPYQPGIEAKLARLKVWCGDAASLDDSFGGVANPMPLVQQAQAQAQSEERTPKNSKVYYRNCAAARAAGAAPIRAGEPGYSRKLDRDGDGVACE</sequence>
<dbReference type="AlphaFoldDB" id="A0A2T5ATX6"/>
<dbReference type="Pfam" id="PF05901">
    <property type="entry name" value="Excalibur"/>
    <property type="match status" value="1"/>
</dbReference>
<dbReference type="Pfam" id="PF00565">
    <property type="entry name" value="SNase"/>
    <property type="match status" value="1"/>
</dbReference>
<accession>A0A2T5ATX6</accession>
<dbReference type="SUPFAM" id="SSF50199">
    <property type="entry name" value="Staphylococcal nuclease"/>
    <property type="match status" value="1"/>
</dbReference>
<proteinExistence type="predicted"/>
<feature type="compositionally biased region" description="Basic and acidic residues" evidence="1">
    <location>
        <begin position="187"/>
        <end position="201"/>
    </location>
</feature>
<dbReference type="InterPro" id="IPR008613">
    <property type="entry name" value="Excalibur_Ca-bd_domain"/>
</dbReference>
<evidence type="ECO:0000313" key="5">
    <source>
        <dbReference type="Proteomes" id="UP000241247"/>
    </source>
</evidence>
<gene>
    <name evidence="4" type="ORF">C7449_11024</name>
</gene>
<dbReference type="InterPro" id="IPR016071">
    <property type="entry name" value="Staphylococal_nuclease_OB-fold"/>
</dbReference>
<evidence type="ECO:0000313" key="4">
    <source>
        <dbReference type="EMBL" id="PTM90144.1"/>
    </source>
</evidence>
<dbReference type="InterPro" id="IPR035437">
    <property type="entry name" value="SNase_OB-fold_sf"/>
</dbReference>
<protein>
    <submittedName>
        <fullName evidence="4">Nuclease-like protein</fullName>
    </submittedName>
</protein>
<keyword evidence="2" id="KW-0732">Signal</keyword>
<dbReference type="SMART" id="SM00894">
    <property type="entry name" value="Excalibur"/>
    <property type="match status" value="1"/>
</dbReference>
<keyword evidence="5" id="KW-1185">Reference proteome</keyword>
<name>A0A2T5ATX6_MYCDI</name>